<sequence>MTAGREPLEDPRWEWVRAAALAPVATPRGLVDRVLFSVRGRKGQGLADPVLLRQDGGTLHVGERAVVTLALRAARDTAATIGGVGVSAAAMAGDGVDLLVTVHYGTPAAEAARRLRTDVSAALAAQFGTAAPPVSVHITDLRTDLPES</sequence>
<dbReference type="OrthoDB" id="3628932at2"/>
<dbReference type="AlphaFoldDB" id="A0A222VNK6"/>
<protein>
    <submittedName>
        <fullName evidence="1">Uncharacterized protein</fullName>
    </submittedName>
</protein>
<proteinExistence type="predicted"/>
<name>A0A222VNK6_9PSEU</name>
<gene>
    <name evidence="1" type="ORF">SAMN05421630_101649</name>
</gene>
<dbReference type="RefSeq" id="WP_091796927.1">
    <property type="nucleotide sequence ID" value="NZ_CP016353.1"/>
</dbReference>
<keyword evidence="2" id="KW-1185">Reference proteome</keyword>
<evidence type="ECO:0000313" key="1">
    <source>
        <dbReference type="EMBL" id="SDC16207.1"/>
    </source>
</evidence>
<dbReference type="Proteomes" id="UP000199494">
    <property type="component" value="Unassembled WGS sequence"/>
</dbReference>
<dbReference type="EMBL" id="FMZE01000001">
    <property type="protein sequence ID" value="SDC16207.1"/>
    <property type="molecule type" value="Genomic_DNA"/>
</dbReference>
<reference evidence="1 2" key="1">
    <citation type="submission" date="2016-10" db="EMBL/GenBank/DDBJ databases">
        <authorList>
            <person name="de Groot N.N."/>
        </authorList>
    </citation>
    <scope>NUCLEOTIDE SEQUENCE [LARGE SCALE GENOMIC DNA]</scope>
    <source>
        <strain evidence="1 2">CGMCC 4.5506</strain>
    </source>
</reference>
<evidence type="ECO:0000313" key="2">
    <source>
        <dbReference type="Proteomes" id="UP000199494"/>
    </source>
</evidence>
<organism evidence="1 2">
    <name type="scientific">Prauserella marina</name>
    <dbReference type="NCBI Taxonomy" id="530584"/>
    <lineage>
        <taxon>Bacteria</taxon>
        <taxon>Bacillati</taxon>
        <taxon>Actinomycetota</taxon>
        <taxon>Actinomycetes</taxon>
        <taxon>Pseudonocardiales</taxon>
        <taxon>Pseudonocardiaceae</taxon>
        <taxon>Prauserella</taxon>
    </lineage>
</organism>
<accession>A0A222VNK6</accession>
<dbReference type="KEGG" id="pmad:BAY61_11395"/>
<dbReference type="STRING" id="530584.SAMN05421630_101649"/>